<reference evidence="2 3" key="1">
    <citation type="submission" date="2019-06" db="EMBL/GenBank/DDBJ databases">
        <title>Sequencing the genomes of 1000 actinobacteria strains.</title>
        <authorList>
            <person name="Klenk H.-P."/>
        </authorList>
    </citation>
    <scope>NUCLEOTIDE SEQUENCE [LARGE SCALE GENOMIC DNA]</scope>
    <source>
        <strain evidence="2 3">DSM 8803</strain>
    </source>
</reference>
<accession>A0A542Y3Y1</accession>
<gene>
    <name evidence="2" type="ORF">FB468_0795</name>
</gene>
<keyword evidence="1" id="KW-0812">Transmembrane</keyword>
<sequence length="374" mass="42233">MTERLGAVDPTGRLAQLQALWPGRVTWARVREEDPKVFRQAALGALLVVLAVPVTILWSALNLEWPFAIELPGWIEWVRPLSTVVCFFIAILLWLFGWILISMPLDTKRAIAFSDFAGRVGLTYSRFGFASPTLGIFFAERLPSKRDPARVRPPVNATPPKPLFRTEFVLWSGRNGLEPKLQFGKASFQGDKSDPKGPRHGFRYLSMRLPRALPHLVIDARGNGSLRSLLPGSQRVSLEGDFDRFFTVYVPEGYERDALELLTPDVMACLIDHGRGWDIEVIDDTLQLASTRLHAHSDRRESAALLYFAELIGEELGHQAKTYSDPRAARPRMQVAPQGRRLRRRSGVWTGVLIGAGIVFMFTYPFVLGWWLDR</sequence>
<dbReference type="RefSeq" id="WP_141886189.1">
    <property type="nucleotide sequence ID" value="NZ_BAAAUY010000009.1"/>
</dbReference>
<organism evidence="2 3">
    <name type="scientific">Leucobacter komagatae</name>
    <dbReference type="NCBI Taxonomy" id="55969"/>
    <lineage>
        <taxon>Bacteria</taxon>
        <taxon>Bacillati</taxon>
        <taxon>Actinomycetota</taxon>
        <taxon>Actinomycetes</taxon>
        <taxon>Micrococcales</taxon>
        <taxon>Microbacteriaceae</taxon>
        <taxon>Leucobacter</taxon>
    </lineage>
</organism>
<keyword evidence="1" id="KW-1133">Transmembrane helix</keyword>
<evidence type="ECO:0000256" key="1">
    <source>
        <dbReference type="SAM" id="Phobius"/>
    </source>
</evidence>
<proteinExistence type="predicted"/>
<keyword evidence="1" id="KW-0472">Membrane</keyword>
<comment type="caution">
    <text evidence="2">The sequence shown here is derived from an EMBL/GenBank/DDBJ whole genome shotgun (WGS) entry which is preliminary data.</text>
</comment>
<dbReference type="EMBL" id="VFON01000001">
    <property type="protein sequence ID" value="TQL42787.1"/>
    <property type="molecule type" value="Genomic_DNA"/>
</dbReference>
<dbReference type="OrthoDB" id="5054050at2"/>
<protein>
    <submittedName>
        <fullName evidence="2">Uncharacterized protein</fullName>
    </submittedName>
</protein>
<name>A0A542Y3Y1_9MICO</name>
<evidence type="ECO:0000313" key="2">
    <source>
        <dbReference type="EMBL" id="TQL42787.1"/>
    </source>
</evidence>
<dbReference type="AlphaFoldDB" id="A0A542Y3Y1"/>
<keyword evidence="3" id="KW-1185">Reference proteome</keyword>
<feature type="transmembrane region" description="Helical" evidence="1">
    <location>
        <begin position="81"/>
        <end position="101"/>
    </location>
</feature>
<feature type="transmembrane region" description="Helical" evidence="1">
    <location>
        <begin position="348"/>
        <end position="372"/>
    </location>
</feature>
<feature type="transmembrane region" description="Helical" evidence="1">
    <location>
        <begin position="41"/>
        <end position="61"/>
    </location>
</feature>
<dbReference type="Proteomes" id="UP000319094">
    <property type="component" value="Unassembled WGS sequence"/>
</dbReference>
<evidence type="ECO:0000313" key="3">
    <source>
        <dbReference type="Proteomes" id="UP000319094"/>
    </source>
</evidence>